<keyword evidence="3" id="KW-1185">Reference proteome</keyword>
<keyword evidence="1" id="KW-0812">Transmembrane</keyword>
<dbReference type="RefSeq" id="WP_322187076.1">
    <property type="nucleotide sequence ID" value="NZ_JAXLPB010000003.1"/>
</dbReference>
<name>A0ABU5I2J0_9HYPH</name>
<accession>A0ABU5I2J0</accession>
<comment type="caution">
    <text evidence="2">The sequence shown here is derived from an EMBL/GenBank/DDBJ whole genome shotgun (WGS) entry which is preliminary data.</text>
</comment>
<organism evidence="2 3">
    <name type="scientific">Fulvimarina uroteuthidis</name>
    <dbReference type="NCBI Taxonomy" id="3098149"/>
    <lineage>
        <taxon>Bacteria</taxon>
        <taxon>Pseudomonadati</taxon>
        <taxon>Pseudomonadota</taxon>
        <taxon>Alphaproteobacteria</taxon>
        <taxon>Hyphomicrobiales</taxon>
        <taxon>Aurantimonadaceae</taxon>
        <taxon>Fulvimarina</taxon>
    </lineage>
</organism>
<evidence type="ECO:0000313" key="3">
    <source>
        <dbReference type="Proteomes" id="UP001294412"/>
    </source>
</evidence>
<evidence type="ECO:0000313" key="2">
    <source>
        <dbReference type="EMBL" id="MDY8109590.1"/>
    </source>
</evidence>
<dbReference type="EMBL" id="JAXLPB010000003">
    <property type="protein sequence ID" value="MDY8109590.1"/>
    <property type="molecule type" value="Genomic_DNA"/>
</dbReference>
<keyword evidence="1" id="KW-1133">Transmembrane helix</keyword>
<feature type="transmembrane region" description="Helical" evidence="1">
    <location>
        <begin position="12"/>
        <end position="31"/>
    </location>
</feature>
<proteinExistence type="predicted"/>
<gene>
    <name evidence="2" type="ORF">U0C82_10620</name>
</gene>
<sequence>MDDSVCTSRWGVTVWTVALFAAFMAFGFLFAGGEPVAVAVAAS</sequence>
<dbReference type="Proteomes" id="UP001294412">
    <property type="component" value="Unassembled WGS sequence"/>
</dbReference>
<reference evidence="2 3" key="1">
    <citation type="submission" date="2023-12" db="EMBL/GenBank/DDBJ databases">
        <title>Description of Novel Strain Fulvimarina sp. 2208YS6-2-32 isolated from Uroteuthis (Photololigo) edulis.</title>
        <authorList>
            <person name="Park J.-S."/>
        </authorList>
    </citation>
    <scope>NUCLEOTIDE SEQUENCE [LARGE SCALE GENOMIC DNA]</scope>
    <source>
        <strain evidence="2 3">2208YS6-2-32</strain>
    </source>
</reference>
<protein>
    <submittedName>
        <fullName evidence="2">Uncharacterized protein</fullName>
    </submittedName>
</protein>
<keyword evidence="1" id="KW-0472">Membrane</keyword>
<evidence type="ECO:0000256" key="1">
    <source>
        <dbReference type="SAM" id="Phobius"/>
    </source>
</evidence>